<evidence type="ECO:0000256" key="8">
    <source>
        <dbReference type="SAM" id="MobiDB-lite"/>
    </source>
</evidence>
<evidence type="ECO:0000256" key="7">
    <source>
        <dbReference type="SAM" id="Coils"/>
    </source>
</evidence>
<dbReference type="PANTHER" id="PTHR45967:SF15">
    <property type="entry name" value="OS03G0239400 PROTEIN"/>
    <property type="match status" value="1"/>
</dbReference>
<dbReference type="EMBL" id="JACEFO010002102">
    <property type="protein sequence ID" value="KAF8683487.1"/>
    <property type="molecule type" value="Genomic_DNA"/>
</dbReference>
<accession>A0A835B1Y8</accession>
<gene>
    <name evidence="10" type="ORF">HU200_044394</name>
</gene>
<comment type="similarity">
    <text evidence="2">Belongs to the bZIP family.</text>
</comment>
<keyword evidence="11" id="KW-1185">Reference proteome</keyword>
<dbReference type="Pfam" id="PF00170">
    <property type="entry name" value="bZIP_1"/>
    <property type="match status" value="1"/>
</dbReference>
<keyword evidence="6" id="KW-0539">Nucleus</keyword>
<keyword evidence="4" id="KW-0238">DNA-binding</keyword>
<feature type="compositionally biased region" description="Basic residues" evidence="8">
    <location>
        <begin position="175"/>
        <end position="186"/>
    </location>
</feature>
<dbReference type="SMART" id="SM00338">
    <property type="entry name" value="BRLZ"/>
    <property type="match status" value="1"/>
</dbReference>
<feature type="region of interest" description="Disordered" evidence="8">
    <location>
        <begin position="164"/>
        <end position="356"/>
    </location>
</feature>
<evidence type="ECO:0000313" key="11">
    <source>
        <dbReference type="Proteomes" id="UP000636709"/>
    </source>
</evidence>
<evidence type="ECO:0000256" key="4">
    <source>
        <dbReference type="ARBA" id="ARBA00023125"/>
    </source>
</evidence>
<comment type="subcellular location">
    <subcellularLocation>
        <location evidence="1">Nucleus</location>
    </subcellularLocation>
</comment>
<dbReference type="Gene3D" id="1.20.5.170">
    <property type="match status" value="1"/>
</dbReference>
<dbReference type="CDD" id="cd14702">
    <property type="entry name" value="bZIP_plant_GBF1"/>
    <property type="match status" value="1"/>
</dbReference>
<evidence type="ECO:0000256" key="1">
    <source>
        <dbReference type="ARBA" id="ARBA00004123"/>
    </source>
</evidence>
<dbReference type="GO" id="GO:0005634">
    <property type="term" value="C:nucleus"/>
    <property type="evidence" value="ECO:0007669"/>
    <property type="project" value="UniProtKB-SubCell"/>
</dbReference>
<dbReference type="Pfam" id="PF16596">
    <property type="entry name" value="MFMR_assoc"/>
    <property type="match status" value="1"/>
</dbReference>
<feature type="compositionally biased region" description="Polar residues" evidence="8">
    <location>
        <begin position="9"/>
        <end position="25"/>
    </location>
</feature>
<dbReference type="InterPro" id="IPR004827">
    <property type="entry name" value="bZIP"/>
</dbReference>
<protein>
    <recommendedName>
        <fullName evidence="9">BZIP domain-containing protein</fullName>
    </recommendedName>
</protein>
<feature type="compositionally biased region" description="Polar residues" evidence="8">
    <location>
        <begin position="245"/>
        <end position="268"/>
    </location>
</feature>
<dbReference type="PROSITE" id="PS00036">
    <property type="entry name" value="BZIP_BASIC"/>
    <property type="match status" value="1"/>
</dbReference>
<dbReference type="InterPro" id="IPR044827">
    <property type="entry name" value="GBF-like"/>
</dbReference>
<feature type="domain" description="BZIP" evidence="9">
    <location>
        <begin position="333"/>
        <end position="399"/>
    </location>
</feature>
<dbReference type="PROSITE" id="PS50217">
    <property type="entry name" value="BZIP"/>
    <property type="match status" value="1"/>
</dbReference>
<feature type="compositionally biased region" description="Low complexity" evidence="8">
    <location>
        <begin position="307"/>
        <end position="316"/>
    </location>
</feature>
<evidence type="ECO:0000256" key="6">
    <source>
        <dbReference type="ARBA" id="ARBA00023242"/>
    </source>
</evidence>
<evidence type="ECO:0000259" key="9">
    <source>
        <dbReference type="PROSITE" id="PS50217"/>
    </source>
</evidence>
<organism evidence="10 11">
    <name type="scientific">Digitaria exilis</name>
    <dbReference type="NCBI Taxonomy" id="1010633"/>
    <lineage>
        <taxon>Eukaryota</taxon>
        <taxon>Viridiplantae</taxon>
        <taxon>Streptophyta</taxon>
        <taxon>Embryophyta</taxon>
        <taxon>Tracheophyta</taxon>
        <taxon>Spermatophyta</taxon>
        <taxon>Magnoliopsida</taxon>
        <taxon>Liliopsida</taxon>
        <taxon>Poales</taxon>
        <taxon>Poaceae</taxon>
        <taxon>PACMAD clade</taxon>
        <taxon>Panicoideae</taxon>
        <taxon>Panicodae</taxon>
        <taxon>Paniceae</taxon>
        <taxon>Anthephorinae</taxon>
        <taxon>Digitaria</taxon>
    </lineage>
</organism>
<dbReference type="InterPro" id="IPR045314">
    <property type="entry name" value="bZIP_plant_GBF1"/>
</dbReference>
<sequence length="418" mass="45457">MGKGDVATRSKSQKSSAMQNEQSTPTNPPTAYPDWSQFQMMPPYGTPPPYAAMYAQGTPYQQAPMPPVSLHLLLMHGSYNNNKSNNYNAFVSLSGFTPIQSLSYAVTKWNSSNSSKLMNIFLFDLAECRKIFNYPFQNIADSPILLSLIFITYEFICSNCPTSGAGGTETDKSSKNKRKTPLKRSKGSLGSLDVVAAKNNKSPAKPSASSSNEGSSQSESGSGSSSEGSSTNSKSGSRAKDSSERGQGNDSRNKGTQNSAAEPQQPSSGPVVLNPMMPFWHVPPPMGGPAMDYWGAPTSVPMHGKVAATPTSAPSSNSRDIVLSDPAIQDERELKKQKRKQSNRESARRSRLRKQVCNAEWEEVANRADLLKQENSSLKEELKQLQEKCDSLTSENTSLHEKLKALEDEKSNGNCCED</sequence>
<comment type="caution">
    <text evidence="10">The sequence shown here is derived from an EMBL/GenBank/DDBJ whole genome shotgun (WGS) entry which is preliminary data.</text>
</comment>
<name>A0A835B1Y8_9POAL</name>
<dbReference type="GO" id="GO:0003700">
    <property type="term" value="F:DNA-binding transcription factor activity"/>
    <property type="evidence" value="ECO:0007669"/>
    <property type="project" value="InterPro"/>
</dbReference>
<feature type="region of interest" description="Disordered" evidence="8">
    <location>
        <begin position="1"/>
        <end position="32"/>
    </location>
</feature>
<keyword evidence="5" id="KW-0804">Transcription</keyword>
<feature type="coiled-coil region" evidence="7">
    <location>
        <begin position="361"/>
        <end position="409"/>
    </location>
</feature>
<evidence type="ECO:0000256" key="5">
    <source>
        <dbReference type="ARBA" id="ARBA00023163"/>
    </source>
</evidence>
<dbReference type="GO" id="GO:0043565">
    <property type="term" value="F:sequence-specific DNA binding"/>
    <property type="evidence" value="ECO:0007669"/>
    <property type="project" value="InterPro"/>
</dbReference>
<proteinExistence type="inferred from homology"/>
<evidence type="ECO:0000256" key="3">
    <source>
        <dbReference type="ARBA" id="ARBA00023015"/>
    </source>
</evidence>
<feature type="compositionally biased region" description="Low complexity" evidence="8">
    <location>
        <begin position="196"/>
        <end position="236"/>
    </location>
</feature>
<dbReference type="InterPro" id="IPR046347">
    <property type="entry name" value="bZIP_sf"/>
</dbReference>
<evidence type="ECO:0000256" key="2">
    <source>
        <dbReference type="ARBA" id="ARBA00007163"/>
    </source>
</evidence>
<dbReference type="Proteomes" id="UP000636709">
    <property type="component" value="Unassembled WGS sequence"/>
</dbReference>
<dbReference type="AlphaFoldDB" id="A0A835B1Y8"/>
<keyword evidence="3" id="KW-0805">Transcription regulation</keyword>
<dbReference type="OrthoDB" id="1642657at2759"/>
<keyword evidence="7" id="KW-0175">Coiled coil</keyword>
<dbReference type="PANTHER" id="PTHR45967">
    <property type="entry name" value="G-BOX-BINDING FACTOR 3-RELATED"/>
    <property type="match status" value="1"/>
</dbReference>
<reference evidence="10" key="1">
    <citation type="submission" date="2020-07" db="EMBL/GenBank/DDBJ databases">
        <title>Genome sequence and genetic diversity analysis of an under-domesticated orphan crop, white fonio (Digitaria exilis).</title>
        <authorList>
            <person name="Bennetzen J.L."/>
            <person name="Chen S."/>
            <person name="Ma X."/>
            <person name="Wang X."/>
            <person name="Yssel A.E.J."/>
            <person name="Chaluvadi S.R."/>
            <person name="Johnson M."/>
            <person name="Gangashetty P."/>
            <person name="Hamidou F."/>
            <person name="Sanogo M.D."/>
            <person name="Zwaenepoel A."/>
            <person name="Wallace J."/>
            <person name="Van De Peer Y."/>
            <person name="Van Deynze A."/>
        </authorList>
    </citation>
    <scope>NUCLEOTIDE SEQUENCE</scope>
    <source>
        <tissue evidence="10">Leaves</tissue>
    </source>
</reference>
<dbReference type="SUPFAM" id="SSF57959">
    <property type="entry name" value="Leucine zipper domain"/>
    <property type="match status" value="1"/>
</dbReference>
<evidence type="ECO:0000313" key="10">
    <source>
        <dbReference type="EMBL" id="KAF8683487.1"/>
    </source>
</evidence>